<dbReference type="EMBL" id="JAUEDK010000090">
    <property type="protein sequence ID" value="MDN0077729.1"/>
    <property type="molecule type" value="Genomic_DNA"/>
</dbReference>
<dbReference type="InterPro" id="IPR050900">
    <property type="entry name" value="Transposase_IS3/IS150/IS904"/>
</dbReference>
<dbReference type="InterPro" id="IPR001584">
    <property type="entry name" value="Integrase_cat-core"/>
</dbReference>
<sequence>MAPLDDFCIQARLSMKAERVYLTRYRSYDEARRDIFDYIWFYNHQRRHSTLGYLSPIEFEQRYALLKA</sequence>
<dbReference type="Pfam" id="PF13333">
    <property type="entry name" value="rve_2"/>
    <property type="match status" value="1"/>
</dbReference>
<dbReference type="PANTHER" id="PTHR46889">
    <property type="entry name" value="TRANSPOSASE INSF FOR INSERTION SEQUENCE IS3B-RELATED"/>
    <property type="match status" value="1"/>
</dbReference>
<dbReference type="Proteomes" id="UP001168540">
    <property type="component" value="Unassembled WGS sequence"/>
</dbReference>
<name>A0ABT7XVB8_9NEIS</name>
<organism evidence="2 3">
    <name type="scientific">Crenobacter oryzisoli</name>
    <dbReference type="NCBI Taxonomy" id="3056844"/>
    <lineage>
        <taxon>Bacteria</taxon>
        <taxon>Pseudomonadati</taxon>
        <taxon>Pseudomonadota</taxon>
        <taxon>Betaproteobacteria</taxon>
        <taxon>Neisseriales</taxon>
        <taxon>Neisseriaceae</taxon>
        <taxon>Crenobacter</taxon>
    </lineage>
</organism>
<gene>
    <name evidence="2" type="ORF">QU481_23260</name>
</gene>
<evidence type="ECO:0000259" key="1">
    <source>
        <dbReference type="Pfam" id="PF13333"/>
    </source>
</evidence>
<feature type="domain" description="Integrase catalytic" evidence="1">
    <location>
        <begin position="14"/>
        <end position="61"/>
    </location>
</feature>
<dbReference type="InterPro" id="IPR012337">
    <property type="entry name" value="RNaseH-like_sf"/>
</dbReference>
<accession>A0ABT7XVB8</accession>
<comment type="caution">
    <text evidence="2">The sequence shown here is derived from an EMBL/GenBank/DDBJ whole genome shotgun (WGS) entry which is preliminary data.</text>
</comment>
<proteinExistence type="predicted"/>
<dbReference type="SUPFAM" id="SSF53098">
    <property type="entry name" value="Ribonuclease H-like"/>
    <property type="match status" value="1"/>
</dbReference>
<dbReference type="PANTHER" id="PTHR46889:SF4">
    <property type="entry name" value="TRANSPOSASE INSO FOR INSERTION SEQUENCE ELEMENT IS911B-RELATED"/>
    <property type="match status" value="1"/>
</dbReference>
<evidence type="ECO:0000313" key="3">
    <source>
        <dbReference type="Proteomes" id="UP001168540"/>
    </source>
</evidence>
<protein>
    <submittedName>
        <fullName evidence="2">IS3 family transposase</fullName>
    </submittedName>
</protein>
<reference evidence="2" key="1">
    <citation type="submission" date="2023-06" db="EMBL/GenBank/DDBJ databases">
        <authorList>
            <person name="Zhang S."/>
        </authorList>
    </citation>
    <scope>NUCLEOTIDE SEQUENCE</scope>
    <source>
        <strain evidence="2">SG2303</strain>
    </source>
</reference>
<evidence type="ECO:0000313" key="2">
    <source>
        <dbReference type="EMBL" id="MDN0077729.1"/>
    </source>
</evidence>
<keyword evidence="3" id="KW-1185">Reference proteome</keyword>